<feature type="region of interest" description="Disordered" evidence="17">
    <location>
        <begin position="798"/>
        <end position="859"/>
    </location>
</feature>
<dbReference type="FunFam" id="2.30.30.100:FF:000010">
    <property type="entry name" value="U6 snRNA-associated Sm-like protein LSm6"/>
    <property type="match status" value="1"/>
</dbReference>
<keyword evidence="10" id="KW-0694">RNA-binding</keyword>
<dbReference type="SUPFAM" id="SSF50182">
    <property type="entry name" value="Sm-like ribonucleoproteins"/>
    <property type="match status" value="1"/>
</dbReference>
<dbReference type="PANTHER" id="PTHR24067">
    <property type="entry name" value="UBIQUITIN-CONJUGATING ENZYME E2"/>
    <property type="match status" value="1"/>
</dbReference>
<feature type="compositionally biased region" description="Polar residues" evidence="17">
    <location>
        <begin position="801"/>
        <end position="811"/>
    </location>
</feature>
<dbReference type="EMBL" id="JOJR01000281">
    <property type="protein sequence ID" value="RCN40527.1"/>
    <property type="molecule type" value="Genomic_DNA"/>
</dbReference>
<dbReference type="SMART" id="SM00651">
    <property type="entry name" value="Sm"/>
    <property type="match status" value="1"/>
</dbReference>
<evidence type="ECO:0000259" key="18">
    <source>
        <dbReference type="PROSITE" id="PS50127"/>
    </source>
</evidence>
<comment type="function">
    <text evidence="14">Plays a role in pre-mRNA splicing as component of the U4/U6-U5 tri-snRNP complex that is involved in spliceosome assembly, and as component of the precatalytic spliceosome (spliceosome B complex). The heptameric LSM2-8 complex binds specifically to the 3'-terminal U-tract of U6 snRNA. Component of LSm protein complexes, which are involved in RNA processing and may function in a chaperone-like manner, facilitating the efficient association of RNA processing factors with their substrates. Component of the cytoplasmic LSM1-LSM7 complex, which is thought to be involved in mRNA degradation by activating the decapping step in the 5'-to-3' mRNA decay pathway.</text>
</comment>
<evidence type="ECO:0000256" key="7">
    <source>
        <dbReference type="ARBA" id="ARBA00022679"/>
    </source>
</evidence>
<sequence>MGSSLRLKQGTVGNPLLFTALPKLMFQSMTDMASTSAGALRALAMELKNIESQPLEGFTISASDDNLFVWTVGIYGPPNTLYQGGYFKAVIRFPPNYPYSPPSMKFLTKVWHPNVYENGDLCISILHPPVDDPHSGELPCERWNPTQSVRTILLSVISLLNEPNTSSPANVDASVMYRKWKDGTDMSYADIIKRQVEQSKEEARKDGVTVPETLEEYCIKFHPQSCEDQTMDLLDLGLCRLFFSFLNCKATTTMTCTITGMTKVMTRMIMRRKTKIADKAKTNTFLVTTRLSIKIMSRRQNPSEFLKQIIGKPVVVKLNSGVDYRGILACLDGFMNIALEQTEEYNNGQLQNKYGDAFIRGNNVLYISTLKRTSHTRRNLKSTCLCRKRSSGPAGRTRAIDRGLSSPLLKVRPLRIAVGLGWISLPAGAFENGAGSEIATPVMTVAVRYPTGKAARDAQIERELLTCCYCKAPLEAIPLHTDDSTGDQHFFWACKNMKKKRCYFPMGMPNKVFWLRRTAEERRASFFPRPSVRQLPQEFRHFYPTVFADDASRNPSTSRCVGNVSSTASESLSCTTSSHSPSASSSSISSENAVVEHLLNMSHDANATGASIWGTATNESQGTGTTSSRRSKTLNSDVNDGSSGSAGRSSLSTYAPSEVSDGAIADVICDQLHEMGVDVMMEDEELIRQMSNAVKRLKKNASANYFRRLTRAQYRASVEHLFNLDVTPIKRRLNVISVNLTRAVAVMRSECDVDTMLDAMGGGSLASEPPAKRIRSAEAKAELRKRVETLLEKLAEERCNSNENSVPTAEATSAEGAPAEGDVAEAEPDGAREWYDSEDGPTTSAEVEPSNSAVPSSAEEERLNAIIQSKIRSHVANSAARRHAHRSRKQYQLNSELTQQTQQITQQEKERQPQIQPSPMPLNVDVTTPEHVFDHDDGPLSFDSPYAEDSFAEDSSLGFNHEDHAQSQPQVSASDTPLISEGDHSAQTFIPSSLQTSTSDSLELNLFDGYEFLC</sequence>
<comment type="similarity">
    <text evidence="3">Belongs to the snRNP Sm proteins family. SmF/LSm6 subfamily.</text>
</comment>
<feature type="compositionally biased region" description="Low complexity" evidence="17">
    <location>
        <begin position="641"/>
        <end position="652"/>
    </location>
</feature>
<dbReference type="InterPro" id="IPR047575">
    <property type="entry name" value="Sm"/>
</dbReference>
<dbReference type="SUPFAM" id="SSF54495">
    <property type="entry name" value="UBC-like"/>
    <property type="match status" value="1"/>
</dbReference>
<dbReference type="GO" id="GO:0016874">
    <property type="term" value="F:ligase activity"/>
    <property type="evidence" value="ECO:0007669"/>
    <property type="project" value="UniProtKB-KW"/>
</dbReference>
<keyword evidence="11" id="KW-0508">mRNA splicing</keyword>
<evidence type="ECO:0000256" key="10">
    <source>
        <dbReference type="ARBA" id="ARBA00022884"/>
    </source>
</evidence>
<dbReference type="GO" id="GO:0120115">
    <property type="term" value="C:Lsm2-8 complex"/>
    <property type="evidence" value="ECO:0007669"/>
    <property type="project" value="UniProtKB-ARBA"/>
</dbReference>
<feature type="compositionally biased region" description="Low complexity" evidence="17">
    <location>
        <begin position="896"/>
        <end position="906"/>
    </location>
</feature>
<dbReference type="Gene3D" id="3.10.110.10">
    <property type="entry name" value="Ubiquitin Conjugating Enzyme"/>
    <property type="match status" value="1"/>
</dbReference>
<keyword evidence="5" id="KW-0963">Cytoplasm</keyword>
<protein>
    <recommendedName>
        <fullName evidence="4">U6 snRNA-associated Sm-like protein LSm6</fullName>
    </recommendedName>
</protein>
<feature type="compositionally biased region" description="Polar residues" evidence="17">
    <location>
        <begin position="840"/>
        <end position="855"/>
    </location>
</feature>
<dbReference type="AlphaFoldDB" id="A0A368GCK3"/>
<dbReference type="Pfam" id="PF00179">
    <property type="entry name" value="UQ_con"/>
    <property type="match status" value="1"/>
</dbReference>
<comment type="caution">
    <text evidence="20">The sequence shown here is derived from an EMBL/GenBank/DDBJ whole genome shotgun (WGS) entry which is preliminary data.</text>
</comment>
<comment type="subcellular location">
    <subcellularLocation>
        <location evidence="2">Cytoplasm</location>
    </subcellularLocation>
    <subcellularLocation>
        <location evidence="1">Nucleus</location>
    </subcellularLocation>
</comment>
<dbReference type="InterPro" id="IPR016135">
    <property type="entry name" value="UBQ-conjugating_enzyme/RWD"/>
</dbReference>
<evidence type="ECO:0000256" key="5">
    <source>
        <dbReference type="ARBA" id="ARBA00022490"/>
    </source>
</evidence>
<comment type="subunit">
    <text evidence="15">Component of the precatalytic spliceosome (spliceosome B complex). Component of the U4/U6-U5 tri-snRNP complex, a building block of the precatalytic spliceosome (spliceosome B complex). The U4/U6-U5 tri-snRNP complex is composed of the U4, U6 and U5 snRNAs and at least PRPF3, PRPF4, PRPF6, PRPF8, PRPF31, SNRNP200, TXNL4A, SNRNP40, SNRPB, SNRPD1, SNRPD2, SNRPD3, SNRPE, SNRPF, SNRPG, DDX23, CD2BP2, PPIH, SNU13, EFTUD2, SART1 and USP39, plus LSM2, LSM3, LSM4, LSM5, LSM6, LSM7 and LSM8. LSM2, LSM3, LSM4, LSM5, LSM6, LSM7 and LSM8 form a heptameric, ring-shaped subcomplex (the LSM2-8 complex) that is part of the U4/U6-U5 tri-snRNP complex and the precatalytic spliceosome. Component of the heptameric LSM1-LSM7 complex, which consists of LSM1, LSM2, LSM3, LSM4, LSM5, LSM6 and LSM7.</text>
</comment>
<accession>A0A368GCK3</accession>
<dbReference type="GO" id="GO:0016740">
    <property type="term" value="F:transferase activity"/>
    <property type="evidence" value="ECO:0007669"/>
    <property type="project" value="UniProtKB-KW"/>
</dbReference>
<dbReference type="SMART" id="SM00212">
    <property type="entry name" value="UBCc"/>
    <property type="match status" value="1"/>
</dbReference>
<dbReference type="InterPro" id="IPR050113">
    <property type="entry name" value="Ub_conjugating_enzyme"/>
</dbReference>
<dbReference type="Pfam" id="PF01423">
    <property type="entry name" value="LSM"/>
    <property type="match status" value="1"/>
</dbReference>
<feature type="domain" description="Sm" evidence="19">
    <location>
        <begin position="301"/>
        <end position="373"/>
    </location>
</feature>
<dbReference type="GO" id="GO:0000398">
    <property type="term" value="P:mRNA splicing, via spliceosome"/>
    <property type="evidence" value="ECO:0007669"/>
    <property type="project" value="UniProtKB-ARBA"/>
</dbReference>
<dbReference type="GO" id="GO:0005681">
    <property type="term" value="C:spliceosomal complex"/>
    <property type="evidence" value="ECO:0007669"/>
    <property type="project" value="UniProtKB-KW"/>
</dbReference>
<dbReference type="Gene3D" id="2.30.30.100">
    <property type="match status" value="1"/>
</dbReference>
<dbReference type="FunFam" id="3.10.110.10:FF:000051">
    <property type="entry name" value="ubiquitin-conjugating enzyme E2 R2-like"/>
    <property type="match status" value="1"/>
</dbReference>
<evidence type="ECO:0000256" key="3">
    <source>
        <dbReference type="ARBA" id="ARBA00007927"/>
    </source>
</evidence>
<keyword evidence="21" id="KW-1185">Reference proteome</keyword>
<keyword evidence="9" id="KW-0833">Ubl conjugation pathway</keyword>
<feature type="compositionally biased region" description="Basic residues" evidence="17">
    <location>
        <begin position="880"/>
        <end position="889"/>
    </location>
</feature>
<evidence type="ECO:0000256" key="11">
    <source>
        <dbReference type="ARBA" id="ARBA00023187"/>
    </source>
</evidence>
<evidence type="ECO:0000256" key="16">
    <source>
        <dbReference type="PROSITE-ProRule" id="PRU10133"/>
    </source>
</evidence>
<evidence type="ECO:0000256" key="13">
    <source>
        <dbReference type="ARBA" id="ARBA00023274"/>
    </source>
</evidence>
<evidence type="ECO:0000256" key="4">
    <source>
        <dbReference type="ARBA" id="ARBA00014768"/>
    </source>
</evidence>
<keyword evidence="6" id="KW-0507">mRNA processing</keyword>
<dbReference type="PROSITE" id="PS50127">
    <property type="entry name" value="UBC_2"/>
    <property type="match status" value="1"/>
</dbReference>
<evidence type="ECO:0000313" key="21">
    <source>
        <dbReference type="Proteomes" id="UP000252519"/>
    </source>
</evidence>
<keyword evidence="12" id="KW-0539">Nucleus</keyword>
<evidence type="ECO:0000256" key="9">
    <source>
        <dbReference type="ARBA" id="ARBA00022786"/>
    </source>
</evidence>
<evidence type="ECO:0000313" key="20">
    <source>
        <dbReference type="EMBL" id="RCN40527.1"/>
    </source>
</evidence>
<name>A0A368GCK3_ANCCA</name>
<dbReference type="STRING" id="29170.A0A368GCK3"/>
<dbReference type="Proteomes" id="UP000252519">
    <property type="component" value="Unassembled WGS sequence"/>
</dbReference>
<proteinExistence type="inferred from homology"/>
<gene>
    <name evidence="20" type="ORF">ANCCAN_13538</name>
</gene>
<evidence type="ECO:0000256" key="8">
    <source>
        <dbReference type="ARBA" id="ARBA00022728"/>
    </source>
</evidence>
<feature type="domain" description="UBC core" evidence="18">
    <location>
        <begin position="38"/>
        <end position="201"/>
    </location>
</feature>
<feature type="region of interest" description="Disordered" evidence="17">
    <location>
        <begin position="874"/>
        <end position="983"/>
    </location>
</feature>
<evidence type="ECO:0000259" key="19">
    <source>
        <dbReference type="PROSITE" id="PS52002"/>
    </source>
</evidence>
<dbReference type="OrthoDB" id="19692at2759"/>
<keyword evidence="7" id="KW-0808">Transferase</keyword>
<feature type="compositionally biased region" description="Polar residues" evidence="17">
    <location>
        <begin position="966"/>
        <end position="977"/>
    </location>
</feature>
<dbReference type="InterPro" id="IPR000608">
    <property type="entry name" value="UBC"/>
</dbReference>
<dbReference type="InterPro" id="IPR001163">
    <property type="entry name" value="Sm_dom_euk/arc"/>
</dbReference>
<keyword evidence="8" id="KW-0747">Spliceosome</keyword>
<feature type="active site" description="Glycyl thioester intermediate" evidence="16">
    <location>
        <position position="122"/>
    </location>
</feature>
<evidence type="ECO:0000256" key="14">
    <source>
        <dbReference type="ARBA" id="ARBA00054795"/>
    </source>
</evidence>
<evidence type="ECO:0000256" key="15">
    <source>
        <dbReference type="ARBA" id="ARBA00065816"/>
    </source>
</evidence>
<dbReference type="InterPro" id="IPR010920">
    <property type="entry name" value="LSM_dom_sf"/>
</dbReference>
<evidence type="ECO:0000256" key="12">
    <source>
        <dbReference type="ARBA" id="ARBA00023242"/>
    </source>
</evidence>
<organism evidence="20 21">
    <name type="scientific">Ancylostoma caninum</name>
    <name type="common">Dog hookworm</name>
    <dbReference type="NCBI Taxonomy" id="29170"/>
    <lineage>
        <taxon>Eukaryota</taxon>
        <taxon>Metazoa</taxon>
        <taxon>Ecdysozoa</taxon>
        <taxon>Nematoda</taxon>
        <taxon>Chromadorea</taxon>
        <taxon>Rhabditida</taxon>
        <taxon>Rhabditina</taxon>
        <taxon>Rhabditomorpha</taxon>
        <taxon>Strongyloidea</taxon>
        <taxon>Ancylostomatidae</taxon>
        <taxon>Ancylostomatinae</taxon>
        <taxon>Ancylostoma</taxon>
    </lineage>
</organism>
<dbReference type="InterPro" id="IPR023313">
    <property type="entry name" value="UBQ-conjugating_AS"/>
</dbReference>
<evidence type="ECO:0000256" key="17">
    <source>
        <dbReference type="SAM" id="MobiDB-lite"/>
    </source>
</evidence>
<keyword evidence="13" id="KW-0687">Ribonucleoprotein</keyword>
<reference evidence="20 21" key="1">
    <citation type="submission" date="2014-10" db="EMBL/GenBank/DDBJ databases">
        <title>Draft genome of the hookworm Ancylostoma caninum.</title>
        <authorList>
            <person name="Mitreva M."/>
        </authorList>
    </citation>
    <scope>NUCLEOTIDE SEQUENCE [LARGE SCALE GENOMIC DNA]</scope>
    <source>
        <strain evidence="20 21">Baltimore</strain>
    </source>
</reference>
<dbReference type="CDD" id="cd01726">
    <property type="entry name" value="LSm6"/>
    <property type="match status" value="1"/>
</dbReference>
<evidence type="ECO:0000256" key="2">
    <source>
        <dbReference type="ARBA" id="ARBA00004496"/>
    </source>
</evidence>
<dbReference type="PROSITE" id="PS00183">
    <property type="entry name" value="UBC_1"/>
    <property type="match status" value="1"/>
</dbReference>
<feature type="region of interest" description="Disordered" evidence="17">
    <location>
        <begin position="614"/>
        <end position="655"/>
    </location>
</feature>
<dbReference type="PROSITE" id="PS52002">
    <property type="entry name" value="SM"/>
    <property type="match status" value="1"/>
</dbReference>
<evidence type="ECO:0000256" key="6">
    <source>
        <dbReference type="ARBA" id="ARBA00022664"/>
    </source>
</evidence>
<keyword evidence="20" id="KW-0436">Ligase</keyword>
<dbReference type="GO" id="GO:0003723">
    <property type="term" value="F:RNA binding"/>
    <property type="evidence" value="ECO:0007669"/>
    <property type="project" value="UniProtKB-KW"/>
</dbReference>
<dbReference type="GO" id="GO:0032446">
    <property type="term" value="P:protein modification by small protein conjugation"/>
    <property type="evidence" value="ECO:0007669"/>
    <property type="project" value="UniProtKB-ARBA"/>
</dbReference>
<dbReference type="CDD" id="cd23803">
    <property type="entry name" value="UBCc_UBE2R"/>
    <property type="match status" value="1"/>
</dbReference>
<dbReference type="GO" id="GO:0005737">
    <property type="term" value="C:cytoplasm"/>
    <property type="evidence" value="ECO:0007669"/>
    <property type="project" value="UniProtKB-SubCell"/>
</dbReference>
<evidence type="ECO:0000256" key="1">
    <source>
        <dbReference type="ARBA" id="ARBA00004123"/>
    </source>
</evidence>